<evidence type="ECO:0000313" key="1">
    <source>
        <dbReference type="EMBL" id="GFQ92496.1"/>
    </source>
</evidence>
<name>A0A8X6L1X9_TRICU</name>
<protein>
    <submittedName>
        <fullName evidence="1">Uncharacterized protein</fullName>
    </submittedName>
</protein>
<keyword evidence="2" id="KW-1185">Reference proteome</keyword>
<sequence length="181" mass="21025">MSDSFPQWESVQRLNEQIKVTPPTCQYVLLLHQTNCFNIEKDLRKLLKINHKPLVWFINTFQKHRVRVEYAVLFTQRELSVFGPIATRKTRGILSKRFQNFYGAFQPTFVGLFWYIKKLWGGRNPPFPTVSDETFRDLITDFFATASRVSMFKGRKGRNNRTASVESIATGSGMVTYTPCS</sequence>
<comment type="caution">
    <text evidence="1">The sequence shown here is derived from an EMBL/GenBank/DDBJ whole genome shotgun (WGS) entry which is preliminary data.</text>
</comment>
<accession>A0A8X6L1X9</accession>
<proteinExistence type="predicted"/>
<dbReference type="Proteomes" id="UP000887116">
    <property type="component" value="Unassembled WGS sequence"/>
</dbReference>
<dbReference type="AlphaFoldDB" id="A0A8X6L1X9"/>
<dbReference type="EMBL" id="BMAO01033881">
    <property type="protein sequence ID" value="GFQ92496.1"/>
    <property type="molecule type" value="Genomic_DNA"/>
</dbReference>
<evidence type="ECO:0000313" key="2">
    <source>
        <dbReference type="Proteomes" id="UP000887116"/>
    </source>
</evidence>
<gene>
    <name evidence="1" type="primary">AVEN_117941_1</name>
    <name evidence="1" type="ORF">TNCT_357321</name>
</gene>
<organism evidence="1 2">
    <name type="scientific">Trichonephila clavata</name>
    <name type="common">Joro spider</name>
    <name type="synonym">Nephila clavata</name>
    <dbReference type="NCBI Taxonomy" id="2740835"/>
    <lineage>
        <taxon>Eukaryota</taxon>
        <taxon>Metazoa</taxon>
        <taxon>Ecdysozoa</taxon>
        <taxon>Arthropoda</taxon>
        <taxon>Chelicerata</taxon>
        <taxon>Arachnida</taxon>
        <taxon>Araneae</taxon>
        <taxon>Araneomorphae</taxon>
        <taxon>Entelegynae</taxon>
        <taxon>Araneoidea</taxon>
        <taxon>Nephilidae</taxon>
        <taxon>Trichonephila</taxon>
    </lineage>
</organism>
<reference evidence="1" key="1">
    <citation type="submission" date="2020-07" db="EMBL/GenBank/DDBJ databases">
        <title>Multicomponent nature underlies the extraordinary mechanical properties of spider dragline silk.</title>
        <authorList>
            <person name="Kono N."/>
            <person name="Nakamura H."/>
            <person name="Mori M."/>
            <person name="Yoshida Y."/>
            <person name="Ohtoshi R."/>
            <person name="Malay A.D."/>
            <person name="Moran D.A.P."/>
            <person name="Tomita M."/>
            <person name="Numata K."/>
            <person name="Arakawa K."/>
        </authorList>
    </citation>
    <scope>NUCLEOTIDE SEQUENCE</scope>
</reference>